<proteinExistence type="predicted"/>
<feature type="region of interest" description="Disordered" evidence="1">
    <location>
        <begin position="40"/>
        <end position="71"/>
    </location>
</feature>
<sequence>MATTRSANKETEGPVSPDFQTTGDEIWDKLMRLPYFNQASLERQGEIYEKEKEKGEQKREREKEDKERERE</sequence>
<dbReference type="EMBL" id="MPRK01000149">
    <property type="protein sequence ID" value="OOZ38954.1"/>
    <property type="molecule type" value="Genomic_DNA"/>
</dbReference>
<reference evidence="2 3" key="1">
    <citation type="submission" date="2016-11" db="EMBL/GenBank/DDBJ databases">
        <title>Mixed transmission modes and dynamic genome evolution in an obligate animal-bacterial symbiosis.</title>
        <authorList>
            <person name="Russell S.L."/>
            <person name="Corbett-Detig R.B."/>
            <person name="Cavanaugh C.M."/>
        </authorList>
    </citation>
    <scope>NUCLEOTIDE SEQUENCE [LARGE SCALE GENOMIC DNA]</scope>
    <source>
        <strain evidence="2">Sp-SM6</strain>
    </source>
</reference>
<protein>
    <submittedName>
        <fullName evidence="2">Uncharacterized protein</fullName>
    </submittedName>
</protein>
<evidence type="ECO:0000313" key="2">
    <source>
        <dbReference type="EMBL" id="OOZ38954.1"/>
    </source>
</evidence>
<feature type="compositionally biased region" description="Basic and acidic residues" evidence="1">
    <location>
        <begin position="43"/>
        <end position="71"/>
    </location>
</feature>
<dbReference type="Proteomes" id="UP000190198">
    <property type="component" value="Unassembled WGS sequence"/>
</dbReference>
<keyword evidence="3" id="KW-1185">Reference proteome</keyword>
<evidence type="ECO:0000256" key="1">
    <source>
        <dbReference type="SAM" id="MobiDB-lite"/>
    </source>
</evidence>
<comment type="caution">
    <text evidence="2">The sequence shown here is derived from an EMBL/GenBank/DDBJ whole genome shotgun (WGS) entry which is preliminary data.</text>
</comment>
<accession>A0A1T2L1L3</accession>
<gene>
    <name evidence="2" type="ORF">BOW52_07845</name>
</gene>
<feature type="region of interest" description="Disordered" evidence="1">
    <location>
        <begin position="1"/>
        <end position="22"/>
    </location>
</feature>
<evidence type="ECO:0000313" key="3">
    <source>
        <dbReference type="Proteomes" id="UP000190198"/>
    </source>
</evidence>
<organism evidence="2 3">
    <name type="scientific">Solemya elarraichensis gill symbiont</name>
    <dbReference type="NCBI Taxonomy" id="1918949"/>
    <lineage>
        <taxon>Bacteria</taxon>
        <taxon>Pseudomonadati</taxon>
        <taxon>Pseudomonadota</taxon>
        <taxon>Gammaproteobacteria</taxon>
        <taxon>sulfur-oxidizing symbionts</taxon>
    </lineage>
</organism>
<name>A0A1T2L1L3_9GAMM</name>
<dbReference type="AlphaFoldDB" id="A0A1T2L1L3"/>